<dbReference type="PANTHER" id="PTHR43585">
    <property type="entry name" value="FUMIPYRROLE BIOSYNTHESIS PROTEIN C"/>
    <property type="match status" value="1"/>
</dbReference>
<evidence type="ECO:0000313" key="6">
    <source>
        <dbReference type="EMBL" id="PRQ02966.1"/>
    </source>
</evidence>
<dbReference type="PROSITE" id="PS50975">
    <property type="entry name" value="ATP_GRASP"/>
    <property type="match status" value="1"/>
</dbReference>
<keyword evidence="2 4" id="KW-0547">Nucleotide-binding</keyword>
<dbReference type="InterPro" id="IPR052032">
    <property type="entry name" value="ATP-dep_AA_Ligase"/>
</dbReference>
<keyword evidence="6" id="KW-0456">Lyase</keyword>
<dbReference type="RefSeq" id="WP_106391343.1">
    <property type="nucleotide sequence ID" value="NZ_PVNK01000108.1"/>
</dbReference>
<dbReference type="Gene3D" id="3.30.1490.20">
    <property type="entry name" value="ATP-grasp fold, A domain"/>
    <property type="match status" value="1"/>
</dbReference>
<dbReference type="GO" id="GO:0016874">
    <property type="term" value="F:ligase activity"/>
    <property type="evidence" value="ECO:0007669"/>
    <property type="project" value="UniProtKB-KW"/>
</dbReference>
<evidence type="ECO:0000256" key="2">
    <source>
        <dbReference type="ARBA" id="ARBA00022741"/>
    </source>
</evidence>
<dbReference type="Gene3D" id="3.40.50.20">
    <property type="match status" value="1"/>
</dbReference>
<gene>
    <name evidence="6" type="ORF">ENSA5_19050</name>
</gene>
<dbReference type="InterPro" id="IPR011761">
    <property type="entry name" value="ATP-grasp"/>
</dbReference>
<dbReference type="PANTHER" id="PTHR43585:SF2">
    <property type="entry name" value="ATP-GRASP ENZYME FSQD"/>
    <property type="match status" value="1"/>
</dbReference>
<dbReference type="OrthoDB" id="24041at2"/>
<dbReference type="Proteomes" id="UP000237968">
    <property type="component" value="Unassembled WGS sequence"/>
</dbReference>
<sequence length="411" mass="45587">MRVVFLGPAYPLEMQQFTRGLAEVGAEVYGVGDGAAASLPPLVRKCLSGYLQVPRILDEDDVIERTRVWLRGREIDRVLSAWEPTVILAARMRERWGIPGMSVDTVNGFRDKQLMKERVAAAGIRVPRAERVVRTSRAELGEATRAAAERVGFPLIIKPIAGAGSADTYACRDAAELDEVIAKTAHVRELSVEEYIEGEEFTYDTVCVDGHPVYENVAQYLPKPLEARSEEWISPVIITVRDLDQAKIRAGVALGRQVLGALGMGEGFTHMEWFYTPAGEAVFGEIGCRPGGARLVDQMNYTSDIDLFREWARASCWKSFEAEAARKYNCGIIFKRAKGRGRITGIAGLERFKAQFGPCVVEDELLRPGSPRRDWKATLVSDGYLIVRHANWDVCRQICAAAATDITMFAE</sequence>
<feature type="domain" description="ATP-grasp" evidence="5">
    <location>
        <begin position="116"/>
        <end position="316"/>
    </location>
</feature>
<accession>A0A2S9YD68</accession>
<dbReference type="Gene3D" id="3.30.470.20">
    <property type="entry name" value="ATP-grasp fold, B domain"/>
    <property type="match status" value="1"/>
</dbReference>
<dbReference type="GO" id="GO:0016829">
    <property type="term" value="F:lyase activity"/>
    <property type="evidence" value="ECO:0007669"/>
    <property type="project" value="UniProtKB-KW"/>
</dbReference>
<reference evidence="6 7" key="1">
    <citation type="submission" date="2018-03" db="EMBL/GenBank/DDBJ databases">
        <title>Draft Genome Sequences of the Obligatory Marine Myxobacteria Enhygromyxa salina SWB005.</title>
        <authorList>
            <person name="Poehlein A."/>
            <person name="Moghaddam J.A."/>
            <person name="Harms H."/>
            <person name="Alanjari M."/>
            <person name="Koenig G.M."/>
            <person name="Daniel R."/>
            <person name="Schaeberle T.F."/>
        </authorList>
    </citation>
    <scope>NUCLEOTIDE SEQUENCE [LARGE SCALE GENOMIC DNA]</scope>
    <source>
        <strain evidence="6 7">SWB005</strain>
    </source>
</reference>
<evidence type="ECO:0000256" key="3">
    <source>
        <dbReference type="ARBA" id="ARBA00022840"/>
    </source>
</evidence>
<dbReference type="SUPFAM" id="SSF56059">
    <property type="entry name" value="Glutathione synthetase ATP-binding domain-like"/>
    <property type="match status" value="1"/>
</dbReference>
<name>A0A2S9YD68_9BACT</name>
<dbReference type="GO" id="GO:0046872">
    <property type="term" value="F:metal ion binding"/>
    <property type="evidence" value="ECO:0007669"/>
    <property type="project" value="InterPro"/>
</dbReference>
<dbReference type="AlphaFoldDB" id="A0A2S9YD68"/>
<keyword evidence="1" id="KW-0436">Ligase</keyword>
<comment type="caution">
    <text evidence="6">The sequence shown here is derived from an EMBL/GenBank/DDBJ whole genome shotgun (WGS) entry which is preliminary data.</text>
</comment>
<organism evidence="6 7">
    <name type="scientific">Enhygromyxa salina</name>
    <dbReference type="NCBI Taxonomy" id="215803"/>
    <lineage>
        <taxon>Bacteria</taxon>
        <taxon>Pseudomonadati</taxon>
        <taxon>Myxococcota</taxon>
        <taxon>Polyangia</taxon>
        <taxon>Nannocystales</taxon>
        <taxon>Nannocystaceae</taxon>
        <taxon>Enhygromyxa</taxon>
    </lineage>
</organism>
<keyword evidence="3 4" id="KW-0067">ATP-binding</keyword>
<keyword evidence="7" id="KW-1185">Reference proteome</keyword>
<evidence type="ECO:0000256" key="1">
    <source>
        <dbReference type="ARBA" id="ARBA00022598"/>
    </source>
</evidence>
<protein>
    <submittedName>
        <fullName evidence="6">Argininosuccinate lyase</fullName>
    </submittedName>
</protein>
<evidence type="ECO:0000313" key="7">
    <source>
        <dbReference type="Proteomes" id="UP000237968"/>
    </source>
</evidence>
<dbReference type="GO" id="GO:0005524">
    <property type="term" value="F:ATP binding"/>
    <property type="evidence" value="ECO:0007669"/>
    <property type="project" value="UniProtKB-UniRule"/>
</dbReference>
<dbReference type="EMBL" id="PVNK01000108">
    <property type="protein sequence ID" value="PRQ02966.1"/>
    <property type="molecule type" value="Genomic_DNA"/>
</dbReference>
<evidence type="ECO:0000256" key="4">
    <source>
        <dbReference type="PROSITE-ProRule" id="PRU00409"/>
    </source>
</evidence>
<dbReference type="Pfam" id="PF13535">
    <property type="entry name" value="ATP-grasp_4"/>
    <property type="match status" value="1"/>
</dbReference>
<dbReference type="InterPro" id="IPR013815">
    <property type="entry name" value="ATP_grasp_subdomain_1"/>
</dbReference>
<evidence type="ECO:0000259" key="5">
    <source>
        <dbReference type="PROSITE" id="PS50975"/>
    </source>
</evidence>
<proteinExistence type="predicted"/>